<evidence type="ECO:0000313" key="1">
    <source>
        <dbReference type="EMBL" id="OYR21316.1"/>
    </source>
</evidence>
<gene>
    <name evidence="1" type="ORF">CEV34_4998</name>
</gene>
<accession>A0A256G2R9</accession>
<dbReference type="EMBL" id="NNRM01000048">
    <property type="protein sequence ID" value="OYR21316.1"/>
    <property type="molecule type" value="Genomic_DNA"/>
</dbReference>
<organism evidence="1 2">
    <name type="scientific">Brucella pseudogrignonensis</name>
    <dbReference type="NCBI Taxonomy" id="419475"/>
    <lineage>
        <taxon>Bacteria</taxon>
        <taxon>Pseudomonadati</taxon>
        <taxon>Pseudomonadota</taxon>
        <taxon>Alphaproteobacteria</taxon>
        <taxon>Hyphomicrobiales</taxon>
        <taxon>Brucellaceae</taxon>
        <taxon>Brucella/Ochrobactrum group</taxon>
        <taxon>Brucella</taxon>
    </lineage>
</organism>
<dbReference type="Proteomes" id="UP000216188">
    <property type="component" value="Unassembled WGS sequence"/>
</dbReference>
<evidence type="ECO:0000313" key="2">
    <source>
        <dbReference type="Proteomes" id="UP000216188"/>
    </source>
</evidence>
<protein>
    <submittedName>
        <fullName evidence="1">Uncharacterized protein</fullName>
    </submittedName>
</protein>
<proteinExistence type="predicted"/>
<reference evidence="1 2" key="1">
    <citation type="submission" date="2017-07" db="EMBL/GenBank/DDBJ databases">
        <title>Phylogenetic study on the rhizospheric bacterium Ochrobactrum sp. A44.</title>
        <authorList>
            <person name="Krzyzanowska D.M."/>
            <person name="Ossowicki A."/>
            <person name="Rajewska M."/>
            <person name="Maciag T."/>
            <person name="Kaczynski Z."/>
            <person name="Czerwicka M."/>
            <person name="Jafra S."/>
        </authorList>
    </citation>
    <scope>NUCLEOTIDE SEQUENCE [LARGE SCALE GENOMIC DNA]</scope>
    <source>
        <strain evidence="1 2">CCUG 30717</strain>
    </source>
</reference>
<comment type="caution">
    <text evidence="1">The sequence shown here is derived from an EMBL/GenBank/DDBJ whole genome shotgun (WGS) entry which is preliminary data.</text>
</comment>
<name>A0A256G2R9_9HYPH</name>
<sequence>MPVFRPEMTVKEHGSHHLSGHKNAFQVLSPTNKICVRTW</sequence>
<dbReference type="AlphaFoldDB" id="A0A256G2R9"/>
<keyword evidence="2" id="KW-1185">Reference proteome</keyword>